<gene>
    <name evidence="1" type="ORF">PLOB_00030544</name>
</gene>
<reference evidence="1 2" key="1">
    <citation type="submission" date="2022-05" db="EMBL/GenBank/DDBJ databases">
        <authorList>
            <consortium name="Genoscope - CEA"/>
            <person name="William W."/>
        </authorList>
    </citation>
    <scope>NUCLEOTIDE SEQUENCE [LARGE SCALE GENOMIC DNA]</scope>
</reference>
<organism evidence="1 2">
    <name type="scientific">Porites lobata</name>
    <dbReference type="NCBI Taxonomy" id="104759"/>
    <lineage>
        <taxon>Eukaryota</taxon>
        <taxon>Metazoa</taxon>
        <taxon>Cnidaria</taxon>
        <taxon>Anthozoa</taxon>
        <taxon>Hexacorallia</taxon>
        <taxon>Scleractinia</taxon>
        <taxon>Fungiina</taxon>
        <taxon>Poritidae</taxon>
        <taxon>Porites</taxon>
    </lineage>
</organism>
<evidence type="ECO:0000313" key="1">
    <source>
        <dbReference type="EMBL" id="CAH3124372.1"/>
    </source>
</evidence>
<proteinExistence type="predicted"/>
<sequence length="135" mass="14934">MQERSERCYMSCPRRIQGQVYLRQELTTSNEEAENIIVQQAVRCAKDQPGAVVVVANDTDVFMLLLHHYENEGLASAMFMESPVQQRSTTDVKATAQQHHAVVPGCDTVPAFFGIGKGNVLKILMALPESLTKLG</sequence>
<dbReference type="EMBL" id="CALNXK010000039">
    <property type="protein sequence ID" value="CAH3124372.1"/>
    <property type="molecule type" value="Genomic_DNA"/>
</dbReference>
<keyword evidence="2" id="KW-1185">Reference proteome</keyword>
<accession>A0ABN8NW28</accession>
<dbReference type="Proteomes" id="UP001159405">
    <property type="component" value="Unassembled WGS sequence"/>
</dbReference>
<comment type="caution">
    <text evidence="1">The sequence shown here is derived from an EMBL/GenBank/DDBJ whole genome shotgun (WGS) entry which is preliminary data.</text>
</comment>
<evidence type="ECO:0000313" key="2">
    <source>
        <dbReference type="Proteomes" id="UP001159405"/>
    </source>
</evidence>
<protein>
    <submittedName>
        <fullName evidence="1">Uncharacterized protein</fullName>
    </submittedName>
</protein>
<name>A0ABN8NW28_9CNID</name>